<dbReference type="PANTHER" id="PTHR36566">
    <property type="entry name" value="NICKEL INSERTION PROTEIN-RELATED"/>
    <property type="match status" value="1"/>
</dbReference>
<keyword evidence="1" id="KW-0533">Nickel</keyword>
<evidence type="ECO:0000256" key="1">
    <source>
        <dbReference type="ARBA" id="ARBA00022596"/>
    </source>
</evidence>
<evidence type="ECO:0000313" key="2">
    <source>
        <dbReference type="EMBL" id="GHO88016.1"/>
    </source>
</evidence>
<evidence type="ECO:0000313" key="3">
    <source>
        <dbReference type="Proteomes" id="UP000635565"/>
    </source>
</evidence>
<dbReference type="InterPro" id="IPR002822">
    <property type="entry name" value="Ni_insertion"/>
</dbReference>
<dbReference type="Gene3D" id="3.30.70.1380">
    <property type="entry name" value="Transcriptional regulatory protein pf0864 domain like"/>
    <property type="match status" value="1"/>
</dbReference>
<dbReference type="RefSeq" id="WP_201365543.1">
    <property type="nucleotide sequence ID" value="NZ_BNJJ01000021.1"/>
</dbReference>
<sequence length="408" mass="43742">MDTIAYIDCSMGVSGDLLLSALLDAGLAMASVQSALALAAAPGTYQIESSRAQRQGLHGTRFSIVAAGDSGALYSLAEWEARLQPGRLREPALACLRCLVEAEAAVSTTPIEAIRVPPSTLCEILAVLAGLHELAPGGVFASSLPLTSGVVERGHHFVPVLSPVTLEILRHHPVIWQPGFLPGELVTPVAAALLATCARFDPPPMSIERTAYGLGATDHDWPGALRLCLGRSLQIAGTAPGVAAPEQVADTDWVAVIETHFDTMTGELLGGLMERLFAVGALDVTYTPIQMKKNRPATLLTVICPLELGEQLALLLLRETTTLGVRIQHIRRLKAQREQVRIETELGAMLVKVKRLGDQLIHASPEYEECQRLAKAHDIPLAAAYEVARTAIKNAIIDRKERNEDVAI</sequence>
<dbReference type="PANTHER" id="PTHR36566:SF1">
    <property type="entry name" value="PYRIDINIUM-3,5-BISTHIOCARBOXYLIC ACID MONONUCLEOTIDE NICKEL INSERTION PROTEIN"/>
    <property type="match status" value="1"/>
</dbReference>
<keyword evidence="3" id="KW-1185">Reference proteome</keyword>
<dbReference type="EMBL" id="BNJJ01000021">
    <property type="protein sequence ID" value="GHO88016.1"/>
    <property type="molecule type" value="Genomic_DNA"/>
</dbReference>
<comment type="caution">
    <text evidence="2">The sequence shown here is derived from an EMBL/GenBank/DDBJ whole genome shotgun (WGS) entry which is preliminary data.</text>
</comment>
<accession>A0ABQ3VRQ9</accession>
<reference evidence="2 3" key="1">
    <citation type="journal article" date="2021" name="Int. J. Syst. Evol. Microbiol.">
        <title>Reticulibacter mediterranei gen. nov., sp. nov., within the new family Reticulibacteraceae fam. nov., and Ktedonospora formicarum gen. nov., sp. nov., Ktedonobacter robiniae sp. nov., Dictyobacter formicarum sp. nov. and Dictyobacter arantiisoli sp. nov., belonging to the class Ktedonobacteria.</title>
        <authorList>
            <person name="Yabe S."/>
            <person name="Zheng Y."/>
            <person name="Wang C.M."/>
            <person name="Sakai Y."/>
            <person name="Abe K."/>
            <person name="Yokota A."/>
            <person name="Donadio S."/>
            <person name="Cavaletti L."/>
            <person name="Monciardini P."/>
        </authorList>
    </citation>
    <scope>NUCLEOTIDE SEQUENCE [LARGE SCALE GENOMIC DNA]</scope>
    <source>
        <strain evidence="2 3">SOSP1-9</strain>
    </source>
</reference>
<proteinExistence type="predicted"/>
<dbReference type="Pfam" id="PF01969">
    <property type="entry name" value="Ni_insertion"/>
    <property type="match status" value="1"/>
</dbReference>
<protein>
    <submittedName>
        <fullName evidence="2">TIGR00299 family protein</fullName>
    </submittedName>
</protein>
<dbReference type="Proteomes" id="UP000635565">
    <property type="component" value="Unassembled WGS sequence"/>
</dbReference>
<name>A0ABQ3VRQ9_9CHLR</name>
<dbReference type="Gene3D" id="3.10.20.300">
    <property type="entry name" value="mk0293 like domain"/>
    <property type="match status" value="1"/>
</dbReference>
<gene>
    <name evidence="2" type="ORF">KSZ_60220</name>
</gene>
<organism evidence="2 3">
    <name type="scientific">Dictyobacter formicarum</name>
    <dbReference type="NCBI Taxonomy" id="2778368"/>
    <lineage>
        <taxon>Bacteria</taxon>
        <taxon>Bacillati</taxon>
        <taxon>Chloroflexota</taxon>
        <taxon>Ktedonobacteria</taxon>
        <taxon>Ktedonobacterales</taxon>
        <taxon>Dictyobacteraceae</taxon>
        <taxon>Dictyobacter</taxon>
    </lineage>
</organism>